<keyword evidence="4 7" id="KW-0812">Transmembrane</keyword>
<feature type="transmembrane region" description="Helical" evidence="7">
    <location>
        <begin position="127"/>
        <end position="147"/>
    </location>
</feature>
<keyword evidence="5 7" id="KW-1133">Transmembrane helix</keyword>
<reference evidence="8" key="2">
    <citation type="submission" date="2022-01" db="EMBL/GenBank/DDBJ databases">
        <authorList>
            <person name="Hirooka S."/>
            <person name="Miyagishima S.Y."/>
        </authorList>
    </citation>
    <scope>NUCLEOTIDE SEQUENCE</scope>
    <source>
        <strain evidence="8">NBRC 102759</strain>
    </source>
</reference>
<protein>
    <recommendedName>
        <fullName evidence="3 7">Tic20 family protein Ycf60</fullName>
    </recommendedName>
</protein>
<dbReference type="Proteomes" id="UP001061958">
    <property type="component" value="Unassembled WGS sequence"/>
</dbReference>
<feature type="transmembrane region" description="Helical" evidence="7">
    <location>
        <begin position="87"/>
        <end position="107"/>
    </location>
</feature>
<evidence type="ECO:0000256" key="5">
    <source>
        <dbReference type="ARBA" id="ARBA00022989"/>
    </source>
</evidence>
<evidence type="ECO:0000256" key="3">
    <source>
        <dbReference type="ARBA" id="ARBA00017412"/>
    </source>
</evidence>
<comment type="caution">
    <text evidence="8">The sequence shown here is derived from an EMBL/GenBank/DDBJ whole genome shotgun (WGS) entry which is preliminary data.</text>
</comment>
<evidence type="ECO:0000256" key="4">
    <source>
        <dbReference type="ARBA" id="ARBA00022692"/>
    </source>
</evidence>
<keyword evidence="9" id="KW-1185">Reference proteome</keyword>
<keyword evidence="7" id="KW-0150">Chloroplast</keyword>
<dbReference type="Pfam" id="PF16166">
    <property type="entry name" value="TIC20"/>
    <property type="match status" value="1"/>
</dbReference>
<name>A0A9C7PUP7_9RHOD</name>
<gene>
    <name evidence="8" type="ORF">GpartN1_g2590.t1</name>
</gene>
<evidence type="ECO:0000313" key="8">
    <source>
        <dbReference type="EMBL" id="GJQ10799.1"/>
    </source>
</evidence>
<dbReference type="GO" id="GO:0031969">
    <property type="term" value="C:chloroplast membrane"/>
    <property type="evidence" value="ECO:0007669"/>
    <property type="project" value="UniProtKB-SubCell"/>
</dbReference>
<evidence type="ECO:0000256" key="7">
    <source>
        <dbReference type="RuleBase" id="RU367003"/>
    </source>
</evidence>
<keyword evidence="7" id="KW-0934">Plastid</keyword>
<dbReference type="OrthoDB" id="414558at2759"/>
<dbReference type="PANTHER" id="PTHR33510">
    <property type="entry name" value="PROTEIN TIC 20-II, CHLOROPLASTIC"/>
    <property type="match status" value="1"/>
</dbReference>
<comment type="similarity">
    <text evidence="2 7">Belongs to the Tic20 family.</text>
</comment>
<feature type="transmembrane region" description="Helical" evidence="7">
    <location>
        <begin position="159"/>
        <end position="178"/>
    </location>
</feature>
<keyword evidence="6 7" id="KW-0472">Membrane</keyword>
<proteinExistence type="inferred from homology"/>
<comment type="subcellular location">
    <subcellularLocation>
        <location evidence="1 7">Plastid</location>
        <location evidence="1 7">Chloroplast membrane</location>
        <topology evidence="1 7">Multi-pass membrane protein</topology>
    </subcellularLocation>
</comment>
<reference evidence="8" key="1">
    <citation type="journal article" date="2022" name="Proc. Natl. Acad. Sci. U.S.A.">
        <title>Life cycle and functional genomics of the unicellular red alga Galdieria for elucidating algal and plant evolution and industrial use.</title>
        <authorList>
            <person name="Hirooka S."/>
            <person name="Itabashi T."/>
            <person name="Ichinose T.M."/>
            <person name="Onuma R."/>
            <person name="Fujiwara T."/>
            <person name="Yamashita S."/>
            <person name="Jong L.W."/>
            <person name="Tomita R."/>
            <person name="Iwane A.H."/>
            <person name="Miyagishima S.Y."/>
        </authorList>
    </citation>
    <scope>NUCLEOTIDE SEQUENCE</scope>
    <source>
        <strain evidence="8">NBRC 102759</strain>
    </source>
</reference>
<evidence type="ECO:0000256" key="6">
    <source>
        <dbReference type="ARBA" id="ARBA00023136"/>
    </source>
</evidence>
<dbReference type="EMBL" id="BQMJ01000018">
    <property type="protein sequence ID" value="GJQ10799.1"/>
    <property type="molecule type" value="Genomic_DNA"/>
</dbReference>
<feature type="transmembrane region" description="Helical" evidence="7">
    <location>
        <begin position="198"/>
        <end position="215"/>
    </location>
</feature>
<dbReference type="AlphaFoldDB" id="A0A9C7PUP7"/>
<dbReference type="InterPro" id="IPR005691">
    <property type="entry name" value="Tic20"/>
</dbReference>
<dbReference type="PANTHER" id="PTHR33510:SF5">
    <property type="entry name" value="PROTEIN TIC 20-II, CHLOROPLASTIC"/>
    <property type="match status" value="1"/>
</dbReference>
<sequence>MMVYGMAFVCTSHVGQYRKHSSWSNIFYPLKYCLCYSSFKNPSWTSIQVSSSSSIGTTQRQPVTCAYYRRPPRRNGVPLKPSPKNRLLAFLPYLMPLLDGVVYGRFLFAKYPVISAFIFYPLQPLLIIYRGIPFLAFILFAMLFYFIVRNEKVDNFIRFNTMQAILIDLILIIPQMFLHATSASGAIPSGVVEGLCNLVFYAIMVITTYVVLCITRGNKPDQVPWISEASQAQLKQFF</sequence>
<organism evidence="8 9">
    <name type="scientific">Galdieria partita</name>
    <dbReference type="NCBI Taxonomy" id="83374"/>
    <lineage>
        <taxon>Eukaryota</taxon>
        <taxon>Rhodophyta</taxon>
        <taxon>Bangiophyceae</taxon>
        <taxon>Galdieriales</taxon>
        <taxon>Galdieriaceae</taxon>
        <taxon>Galdieria</taxon>
    </lineage>
</organism>
<evidence type="ECO:0000313" key="9">
    <source>
        <dbReference type="Proteomes" id="UP001061958"/>
    </source>
</evidence>
<evidence type="ECO:0000256" key="2">
    <source>
        <dbReference type="ARBA" id="ARBA00009596"/>
    </source>
</evidence>
<accession>A0A9C7PUP7</accession>
<evidence type="ECO:0000256" key="1">
    <source>
        <dbReference type="ARBA" id="ARBA00004508"/>
    </source>
</evidence>